<keyword evidence="4" id="KW-1185">Reference proteome</keyword>
<feature type="transmembrane region" description="Helical" evidence="2">
    <location>
        <begin position="202"/>
        <end position="222"/>
    </location>
</feature>
<keyword evidence="2" id="KW-0812">Transmembrane</keyword>
<organism evidence="3 4">
    <name type="scientific">Fusarium poae</name>
    <dbReference type="NCBI Taxonomy" id="36050"/>
    <lineage>
        <taxon>Eukaryota</taxon>
        <taxon>Fungi</taxon>
        <taxon>Dikarya</taxon>
        <taxon>Ascomycota</taxon>
        <taxon>Pezizomycotina</taxon>
        <taxon>Sordariomycetes</taxon>
        <taxon>Hypocreomycetidae</taxon>
        <taxon>Hypocreales</taxon>
        <taxon>Nectriaceae</taxon>
        <taxon>Fusarium</taxon>
    </lineage>
</organism>
<feature type="region of interest" description="Disordered" evidence="1">
    <location>
        <begin position="307"/>
        <end position="417"/>
    </location>
</feature>
<proteinExistence type="predicted"/>
<feature type="region of interest" description="Disordered" evidence="1">
    <location>
        <begin position="226"/>
        <end position="245"/>
    </location>
</feature>
<feature type="region of interest" description="Disordered" evidence="1">
    <location>
        <begin position="432"/>
        <end position="466"/>
    </location>
</feature>
<feature type="compositionally biased region" description="Polar residues" evidence="1">
    <location>
        <begin position="260"/>
        <end position="271"/>
    </location>
</feature>
<dbReference type="STRING" id="36050.A0A1B8AJU5"/>
<evidence type="ECO:0000256" key="1">
    <source>
        <dbReference type="SAM" id="MobiDB-lite"/>
    </source>
</evidence>
<keyword evidence="2" id="KW-0472">Membrane</keyword>
<comment type="caution">
    <text evidence="3">The sequence shown here is derived from an EMBL/GenBank/DDBJ whole genome shotgun (WGS) entry which is preliminary data.</text>
</comment>
<sequence length="466" mass="50571">MRDNDPIQGLGLECPSGSTFHICKNDPNRFIGCCGINPCGARKGLCPDQRLYAASFDKAYEEYIPSQACTNDNVDVAWHACSWSTSSFMGCCAVDPCSGGCPGRELRAARLSDDSKNAELFLGEGYDYPPEPGSTHSTEQSLVTSTSVSSATAITTAAISSFLTSYTLDTISEADTSSVESAAPSQESHDHSKDDICVSKGGLAGIMITLLFLFIAAIWKVWKHKSHKNKGKDDDEKSNTSDDGGLVLAQQTVRRKAAQTPDQSKHCSVQPTIPPDTSHHFEIHHPYDASKIPDQSRHHQLQPTIQPTIQPDTFHHPRPNHPINPTLDQKKPEAARQTGNLQLPPTPLPSKSPPPKNNDVLPTFPQPSELPGDIPGIQPDQRFSFDLEGSSVRDFNVKPPSPLPNPSNVQSNTRTPHDSLSYVMNEMAMKNVHTPNRKSDTSKIGTASTGGVRLSDPGAKFDSTKK</sequence>
<protein>
    <submittedName>
        <fullName evidence="3">Uncharacterized protein</fullName>
    </submittedName>
</protein>
<evidence type="ECO:0000313" key="3">
    <source>
        <dbReference type="EMBL" id="OBS20760.1"/>
    </source>
</evidence>
<feature type="compositionally biased region" description="Basic and acidic residues" evidence="1">
    <location>
        <begin position="231"/>
        <end position="240"/>
    </location>
</feature>
<evidence type="ECO:0000256" key="2">
    <source>
        <dbReference type="SAM" id="Phobius"/>
    </source>
</evidence>
<dbReference type="EMBL" id="LYXU01000003">
    <property type="protein sequence ID" value="OBS20760.1"/>
    <property type="molecule type" value="Genomic_DNA"/>
</dbReference>
<dbReference type="Proteomes" id="UP000091967">
    <property type="component" value="Unassembled WGS sequence"/>
</dbReference>
<feature type="region of interest" description="Disordered" evidence="1">
    <location>
        <begin position="253"/>
        <end position="282"/>
    </location>
</feature>
<keyword evidence="2" id="KW-1133">Transmembrane helix</keyword>
<feature type="compositionally biased region" description="Pro residues" evidence="1">
    <location>
        <begin position="344"/>
        <end position="356"/>
    </location>
</feature>
<reference evidence="3 4" key="1">
    <citation type="submission" date="2016-06" db="EMBL/GenBank/DDBJ databases">
        <title>Living apart together: crosstalk between the core and supernumerary genomes in a fungal plant pathogen.</title>
        <authorList>
            <person name="Vanheule A."/>
            <person name="Audenaert K."/>
            <person name="Warris S."/>
            <person name="Van De Geest H."/>
            <person name="Schijlen E."/>
            <person name="Hofte M."/>
            <person name="De Saeger S."/>
            <person name="Haesaert G."/>
            <person name="Waalwijk C."/>
            <person name="Van Der Lee T."/>
        </authorList>
    </citation>
    <scope>NUCLEOTIDE SEQUENCE [LARGE SCALE GENOMIC DNA]</scope>
    <source>
        <strain evidence="3 4">2516</strain>
    </source>
</reference>
<evidence type="ECO:0000313" key="4">
    <source>
        <dbReference type="Proteomes" id="UP000091967"/>
    </source>
</evidence>
<accession>A0A1B8AJU5</accession>
<dbReference type="AlphaFoldDB" id="A0A1B8AJU5"/>
<name>A0A1B8AJU5_FUSPO</name>
<gene>
    <name evidence="3" type="ORF">FPOA_07100</name>
</gene>